<organism evidence="2">
    <name type="scientific">Darwinula stevensoni</name>
    <dbReference type="NCBI Taxonomy" id="69355"/>
    <lineage>
        <taxon>Eukaryota</taxon>
        <taxon>Metazoa</taxon>
        <taxon>Ecdysozoa</taxon>
        <taxon>Arthropoda</taxon>
        <taxon>Crustacea</taxon>
        <taxon>Oligostraca</taxon>
        <taxon>Ostracoda</taxon>
        <taxon>Podocopa</taxon>
        <taxon>Podocopida</taxon>
        <taxon>Darwinulocopina</taxon>
        <taxon>Darwinuloidea</taxon>
        <taxon>Darwinulidae</taxon>
        <taxon>Darwinula</taxon>
    </lineage>
</organism>
<dbReference type="Proteomes" id="UP000677054">
    <property type="component" value="Unassembled WGS sequence"/>
</dbReference>
<dbReference type="Pfam" id="PF00188">
    <property type="entry name" value="CAP"/>
    <property type="match status" value="1"/>
</dbReference>
<dbReference type="AlphaFoldDB" id="A0A7R9AJY3"/>
<evidence type="ECO:0000313" key="3">
    <source>
        <dbReference type="Proteomes" id="UP000677054"/>
    </source>
</evidence>
<evidence type="ECO:0000313" key="2">
    <source>
        <dbReference type="EMBL" id="CAD7255560.1"/>
    </source>
</evidence>
<dbReference type="InterPro" id="IPR014044">
    <property type="entry name" value="CAP_dom"/>
</dbReference>
<dbReference type="PRINTS" id="PR00838">
    <property type="entry name" value="V5ALLERGEN"/>
</dbReference>
<evidence type="ECO:0000259" key="1">
    <source>
        <dbReference type="Pfam" id="PF00188"/>
    </source>
</evidence>
<protein>
    <recommendedName>
        <fullName evidence="1">SCP domain-containing protein</fullName>
    </recommendedName>
</protein>
<gene>
    <name evidence="2" type="ORF">DSTB1V02_LOCUS15305</name>
</gene>
<name>A0A7R9AJY3_9CRUS</name>
<dbReference type="SUPFAM" id="SSF55797">
    <property type="entry name" value="PR-1-like"/>
    <property type="match status" value="1"/>
</dbReference>
<dbReference type="OrthoDB" id="6377275at2759"/>
<dbReference type="InterPro" id="IPR002413">
    <property type="entry name" value="V5_allergen-like"/>
</dbReference>
<accession>A0A7R9AJY3</accession>
<dbReference type="EMBL" id="CAJPEV010034153">
    <property type="protein sequence ID" value="CAG0909473.1"/>
    <property type="molecule type" value="Genomic_DNA"/>
</dbReference>
<sequence length="111" mass="12698">MTSATLSSAEFDSSAALGPTPVWDEELAMIAKRWAEQCTVAHDSNRDTHRFNVGQNVAATWTFNREPRMGRSPQWMRHIDAWFMEVMNVGFNPGHIDRFQFNKPAGHYTQV</sequence>
<dbReference type="InterPro" id="IPR035940">
    <property type="entry name" value="CAP_sf"/>
</dbReference>
<keyword evidence="3" id="KW-1185">Reference proteome</keyword>
<proteinExistence type="predicted"/>
<feature type="domain" description="SCP" evidence="1">
    <location>
        <begin position="22"/>
        <end position="110"/>
    </location>
</feature>
<dbReference type="CDD" id="cd05380">
    <property type="entry name" value="CAP_euk"/>
    <property type="match status" value="1"/>
</dbReference>
<reference evidence="2" key="1">
    <citation type="submission" date="2020-11" db="EMBL/GenBank/DDBJ databases">
        <authorList>
            <person name="Tran Van P."/>
        </authorList>
    </citation>
    <scope>NUCLEOTIDE SEQUENCE</scope>
</reference>
<dbReference type="Gene3D" id="3.40.33.10">
    <property type="entry name" value="CAP"/>
    <property type="match status" value="1"/>
</dbReference>
<dbReference type="EMBL" id="LR933671">
    <property type="protein sequence ID" value="CAD7255560.1"/>
    <property type="molecule type" value="Genomic_DNA"/>
</dbReference>